<dbReference type="RefSeq" id="XP_029647797.1">
    <property type="nucleotide sequence ID" value="XM_029791937.2"/>
</dbReference>
<evidence type="ECO:0000256" key="1">
    <source>
        <dbReference type="SAM" id="MobiDB-lite"/>
    </source>
</evidence>
<sequence length="609" mass="69847">MLAKRGAEQTDPQLDSKLDLSRDFHKPRYRPYKQNSSQAPKKTLEMAPIEPHQNENTSKKPSRRHVTKLSRGPSQNIPDERISPGKSEISRRERRQWNKRSNSLFSPHVTNLYPFETIDVSNSSNAGSLSNASSLSNDLPNGTAEARMSDNAALDRRKLHIQNRRRNGQKAVESSISSRGVYHLSSPRTSEKSYHSSKTSEFHSKRLQRERSNDLENNRSLYISSRNSTHSEAFTDDYGMGLRDDDVDVLTKNDMKDKKAHYNNSDFKLESRGSDSYFNGYDKSYSSDMNSNNNNYYNDIDSDSDRYASTRLAHNSKDKRFELGNLHDASPLRSLMKWEYEDLYGGKRPNSVRPARPKSAVVSARTHAMTITDSDDSSLDGDIEYVDLEELSDGEDAIVLIDPESMKHQSNNSWKDDDSDVRRSVSTKASQEISPRQNPRFVNKISQESKRLRSNGSESGKPDTNWLFANKNSDSSKERREKRRESFMDPTDPSEFKLNGQIHKLNMKKDMFDLSSFKDNLSLPREASLTSSFQKYNRDRLLSDSLRQNNAVLKTQKHQSDRSDMIRFEKKELLPRRSSHPPLPRRLKPLFRNMPDDGEGNELNENGLA</sequence>
<feature type="compositionally biased region" description="Basic and acidic residues" evidence="1">
    <location>
        <begin position="1"/>
        <end position="26"/>
    </location>
</feature>
<name>A0A6P7TCL6_9MOLL</name>
<organism evidence="2 3">
    <name type="scientific">Octopus sinensis</name>
    <name type="common">East Asian common octopus</name>
    <dbReference type="NCBI Taxonomy" id="2607531"/>
    <lineage>
        <taxon>Eukaryota</taxon>
        <taxon>Metazoa</taxon>
        <taxon>Spiralia</taxon>
        <taxon>Lophotrochozoa</taxon>
        <taxon>Mollusca</taxon>
        <taxon>Cephalopoda</taxon>
        <taxon>Coleoidea</taxon>
        <taxon>Octopodiformes</taxon>
        <taxon>Octopoda</taxon>
        <taxon>Incirrata</taxon>
        <taxon>Octopodidae</taxon>
        <taxon>Octopus</taxon>
    </lineage>
</organism>
<dbReference type="Proteomes" id="UP000515154">
    <property type="component" value="Linkage group LG18"/>
</dbReference>
<feature type="region of interest" description="Disordered" evidence="1">
    <location>
        <begin position="572"/>
        <end position="609"/>
    </location>
</feature>
<feature type="compositionally biased region" description="Basic and acidic residues" evidence="1">
    <location>
        <begin position="474"/>
        <end position="487"/>
    </location>
</feature>
<keyword evidence="2" id="KW-1185">Reference proteome</keyword>
<feature type="region of interest" description="Disordered" evidence="1">
    <location>
        <begin position="124"/>
        <end position="224"/>
    </location>
</feature>
<feature type="compositionally biased region" description="Low complexity" evidence="1">
    <location>
        <begin position="124"/>
        <end position="137"/>
    </location>
</feature>
<feature type="region of interest" description="Disordered" evidence="1">
    <location>
        <begin position="1"/>
        <end position="97"/>
    </location>
</feature>
<evidence type="ECO:0000313" key="3">
    <source>
        <dbReference type="RefSeq" id="XP_029647797.1"/>
    </source>
</evidence>
<feature type="compositionally biased region" description="Basic and acidic residues" evidence="1">
    <location>
        <begin position="189"/>
        <end position="217"/>
    </location>
</feature>
<feature type="compositionally biased region" description="Basic and acidic residues" evidence="1">
    <location>
        <begin position="414"/>
        <end position="423"/>
    </location>
</feature>
<feature type="compositionally biased region" description="Basic residues" evidence="1">
    <location>
        <begin position="157"/>
        <end position="168"/>
    </location>
</feature>
<feature type="compositionally biased region" description="Polar residues" evidence="1">
    <location>
        <begin position="427"/>
        <end position="437"/>
    </location>
</feature>
<feature type="compositionally biased region" description="Basic and acidic residues" evidence="1">
    <location>
        <begin position="78"/>
        <end position="91"/>
    </location>
</feature>
<feature type="compositionally biased region" description="Basic residues" evidence="1">
    <location>
        <begin position="577"/>
        <end position="589"/>
    </location>
</feature>
<reference evidence="3" key="1">
    <citation type="submission" date="2025-08" db="UniProtKB">
        <authorList>
            <consortium name="RefSeq"/>
        </authorList>
    </citation>
    <scope>IDENTIFICATION</scope>
</reference>
<evidence type="ECO:0000313" key="2">
    <source>
        <dbReference type="Proteomes" id="UP000515154"/>
    </source>
</evidence>
<dbReference type="AlphaFoldDB" id="A0A6P7TCL6"/>
<protein>
    <submittedName>
        <fullName evidence="3">Uncharacterized protein LOC115221726</fullName>
    </submittedName>
</protein>
<gene>
    <name evidence="3" type="primary">LOC115221726</name>
</gene>
<dbReference type="KEGG" id="osn:115221726"/>
<feature type="region of interest" description="Disordered" evidence="1">
    <location>
        <begin position="402"/>
        <end position="493"/>
    </location>
</feature>
<proteinExistence type="predicted"/>
<accession>A0A6P7TCL6</accession>